<proteinExistence type="inferred from homology"/>
<evidence type="ECO:0000256" key="13">
    <source>
        <dbReference type="ARBA" id="ARBA00049221"/>
    </source>
</evidence>
<dbReference type="InterPro" id="IPR006838">
    <property type="entry name" value="ADTRP_AIG1"/>
</dbReference>
<feature type="non-terminal residue" evidence="18">
    <location>
        <position position="1"/>
    </location>
</feature>
<evidence type="ECO:0000256" key="8">
    <source>
        <dbReference type="ARBA" id="ARBA00047427"/>
    </source>
</evidence>
<evidence type="ECO:0000256" key="1">
    <source>
        <dbReference type="ARBA" id="ARBA00000923"/>
    </source>
</evidence>
<comment type="catalytic activity">
    <reaction evidence="12">
        <text>9-(9Z-octadecenoyloxy)-octadecanoate + H2O = 9-hydroxy-octadecanoate + (9Z)-octadecenoate + H(+)</text>
        <dbReference type="Rhea" id="RHEA:52048"/>
        <dbReference type="ChEBI" id="CHEBI:15377"/>
        <dbReference type="ChEBI" id="CHEBI:15378"/>
        <dbReference type="ChEBI" id="CHEBI:30823"/>
        <dbReference type="ChEBI" id="CHEBI:136282"/>
        <dbReference type="ChEBI" id="CHEBI:136286"/>
    </reaction>
    <physiologicalReaction direction="left-to-right" evidence="12">
        <dbReference type="Rhea" id="RHEA:52049"/>
    </physiologicalReaction>
</comment>
<dbReference type="AlphaFoldDB" id="A0A0L7L1E4"/>
<dbReference type="GO" id="GO:0016020">
    <property type="term" value="C:membrane"/>
    <property type="evidence" value="ECO:0007669"/>
    <property type="project" value="InterPro"/>
</dbReference>
<evidence type="ECO:0000256" key="4">
    <source>
        <dbReference type="ARBA" id="ARBA00022692"/>
    </source>
</evidence>
<evidence type="ECO:0000256" key="5">
    <source>
        <dbReference type="ARBA" id="ARBA00022989"/>
    </source>
</evidence>
<feature type="transmembrane region" description="Helical" evidence="17">
    <location>
        <begin position="65"/>
        <end position="85"/>
    </location>
</feature>
<evidence type="ECO:0000313" key="18">
    <source>
        <dbReference type="EMBL" id="KOB69089.1"/>
    </source>
</evidence>
<keyword evidence="5 17" id="KW-1133">Transmembrane helix</keyword>
<keyword evidence="19" id="KW-1185">Reference proteome</keyword>
<gene>
    <name evidence="18" type="ORF">OBRU01_11700</name>
</gene>
<evidence type="ECO:0000256" key="3">
    <source>
        <dbReference type="ARBA" id="ARBA00009300"/>
    </source>
</evidence>
<comment type="catalytic activity">
    <reaction evidence="1">
        <text>9-(9Z-hexadecenoyloxy)-octadecanoate + H2O = (9Z)-hexadecenoate + 9-hydroxy-octadecanoate + H(+)</text>
        <dbReference type="Rhea" id="RHEA:52068"/>
        <dbReference type="ChEBI" id="CHEBI:15377"/>
        <dbReference type="ChEBI" id="CHEBI:15378"/>
        <dbReference type="ChEBI" id="CHEBI:32372"/>
        <dbReference type="ChEBI" id="CHEBI:136286"/>
        <dbReference type="ChEBI" id="CHEBI:136309"/>
    </reaction>
    <physiologicalReaction direction="left-to-right" evidence="1">
        <dbReference type="Rhea" id="RHEA:52069"/>
    </physiologicalReaction>
</comment>
<protein>
    <submittedName>
        <fullName evidence="18">Putative myosin 15A</fullName>
    </submittedName>
</protein>
<organism evidence="18 19">
    <name type="scientific">Operophtera brumata</name>
    <name type="common">Winter moth</name>
    <name type="synonym">Phalaena brumata</name>
    <dbReference type="NCBI Taxonomy" id="104452"/>
    <lineage>
        <taxon>Eukaryota</taxon>
        <taxon>Metazoa</taxon>
        <taxon>Ecdysozoa</taxon>
        <taxon>Arthropoda</taxon>
        <taxon>Hexapoda</taxon>
        <taxon>Insecta</taxon>
        <taxon>Pterygota</taxon>
        <taxon>Neoptera</taxon>
        <taxon>Endopterygota</taxon>
        <taxon>Lepidoptera</taxon>
        <taxon>Glossata</taxon>
        <taxon>Ditrysia</taxon>
        <taxon>Geometroidea</taxon>
        <taxon>Geometridae</taxon>
        <taxon>Larentiinae</taxon>
        <taxon>Operophtera</taxon>
    </lineage>
</organism>
<comment type="catalytic activity">
    <reaction evidence="11">
        <text>12-(9Z-octadecenoyloxy)-octadecanoate + H2O = 12-hydroxyoctadecanoate + (9Z)-octadecenoate + H(+)</text>
        <dbReference type="Rhea" id="RHEA:52060"/>
        <dbReference type="ChEBI" id="CHEBI:15377"/>
        <dbReference type="ChEBI" id="CHEBI:15378"/>
        <dbReference type="ChEBI" id="CHEBI:30823"/>
        <dbReference type="ChEBI" id="CHEBI:84201"/>
        <dbReference type="ChEBI" id="CHEBI:136302"/>
    </reaction>
    <physiologicalReaction direction="left-to-right" evidence="11">
        <dbReference type="Rhea" id="RHEA:52061"/>
    </physiologicalReaction>
</comment>
<name>A0A0L7L1E4_OPEBR</name>
<dbReference type="GO" id="GO:0012505">
    <property type="term" value="C:endomembrane system"/>
    <property type="evidence" value="ECO:0007669"/>
    <property type="project" value="UniProtKB-SubCell"/>
</dbReference>
<evidence type="ECO:0000256" key="16">
    <source>
        <dbReference type="ARBA" id="ARBA00049428"/>
    </source>
</evidence>
<comment type="similarity">
    <text evidence="3">Belongs to the AIG1 family.</text>
</comment>
<sequence length="112" mass="13707">MNLDNKTYTLPKRIRKFRDFLFAAPASNHILHTLIVPIVLWEVIFRKREKPHSHARYIQQMLGHMAVYMFYYTFYTEGIWLYPIFKVTYGTKYFFTLHLALAVLFFFYYYAQ</sequence>
<evidence type="ECO:0000256" key="11">
    <source>
        <dbReference type="ARBA" id="ARBA00048701"/>
    </source>
</evidence>
<dbReference type="EMBL" id="JTDY01003727">
    <property type="protein sequence ID" value="KOB69089.1"/>
    <property type="molecule type" value="Genomic_DNA"/>
</dbReference>
<accession>A0A0L7L1E4</accession>
<feature type="transmembrane region" description="Helical" evidence="17">
    <location>
        <begin position="91"/>
        <end position="111"/>
    </location>
</feature>
<comment type="catalytic activity">
    <reaction evidence="10">
        <text>12-octadecanoyloxy-octadecanoate + H2O = 12-hydroxyoctadecanoate + octadecanoate + H(+)</text>
        <dbReference type="Rhea" id="RHEA:52080"/>
        <dbReference type="ChEBI" id="CHEBI:15377"/>
        <dbReference type="ChEBI" id="CHEBI:15378"/>
        <dbReference type="ChEBI" id="CHEBI:25629"/>
        <dbReference type="ChEBI" id="CHEBI:84201"/>
        <dbReference type="ChEBI" id="CHEBI:136330"/>
    </reaction>
    <physiologicalReaction direction="left-to-right" evidence="10">
        <dbReference type="Rhea" id="RHEA:52081"/>
    </physiologicalReaction>
</comment>
<evidence type="ECO:0000256" key="15">
    <source>
        <dbReference type="ARBA" id="ARBA00049322"/>
    </source>
</evidence>
<evidence type="ECO:0000256" key="12">
    <source>
        <dbReference type="ARBA" id="ARBA00048800"/>
    </source>
</evidence>
<evidence type="ECO:0000256" key="10">
    <source>
        <dbReference type="ARBA" id="ARBA00048680"/>
    </source>
</evidence>
<evidence type="ECO:0000256" key="17">
    <source>
        <dbReference type="SAM" id="Phobius"/>
    </source>
</evidence>
<comment type="catalytic activity">
    <reaction evidence="9">
        <text>9-hexadecanoyloxy-octadecanoate + H2O = 9-hydroxy-octadecanoate + hexadecanoate + H(+)</text>
        <dbReference type="Rhea" id="RHEA:52052"/>
        <dbReference type="ChEBI" id="CHEBI:7896"/>
        <dbReference type="ChEBI" id="CHEBI:15377"/>
        <dbReference type="ChEBI" id="CHEBI:15378"/>
        <dbReference type="ChEBI" id="CHEBI:83670"/>
        <dbReference type="ChEBI" id="CHEBI:136286"/>
    </reaction>
    <physiologicalReaction direction="left-to-right" evidence="9">
        <dbReference type="Rhea" id="RHEA:52053"/>
    </physiologicalReaction>
</comment>
<evidence type="ECO:0000256" key="2">
    <source>
        <dbReference type="ARBA" id="ARBA00004127"/>
    </source>
</evidence>
<reference evidence="18 19" key="1">
    <citation type="journal article" date="2015" name="Genome Biol. Evol.">
        <title>The genome of winter moth (Operophtera brumata) provides a genomic perspective on sexual dimorphism and phenology.</title>
        <authorList>
            <person name="Derks M.F."/>
            <person name="Smit S."/>
            <person name="Salis L."/>
            <person name="Schijlen E."/>
            <person name="Bossers A."/>
            <person name="Mateman C."/>
            <person name="Pijl A.S."/>
            <person name="de Ridder D."/>
            <person name="Groenen M.A."/>
            <person name="Visser M.E."/>
            <person name="Megens H.J."/>
        </authorList>
    </citation>
    <scope>NUCLEOTIDE SEQUENCE [LARGE SCALE GENOMIC DNA]</scope>
    <source>
        <strain evidence="18">WM2013NL</strain>
        <tissue evidence="18">Head and thorax</tissue>
    </source>
</reference>
<comment type="catalytic activity">
    <reaction evidence="16">
        <text>12-(9Z-hexadecenoyloxy)-octadecanoate + H2O = 12-hydroxyoctadecanoate + (9Z)-hexadecenoate + H(+)</text>
        <dbReference type="Rhea" id="RHEA:52072"/>
        <dbReference type="ChEBI" id="CHEBI:15377"/>
        <dbReference type="ChEBI" id="CHEBI:15378"/>
        <dbReference type="ChEBI" id="CHEBI:32372"/>
        <dbReference type="ChEBI" id="CHEBI:84201"/>
        <dbReference type="ChEBI" id="CHEBI:136312"/>
    </reaction>
    <physiologicalReaction direction="left-to-right" evidence="16">
        <dbReference type="Rhea" id="RHEA:52073"/>
    </physiologicalReaction>
</comment>
<keyword evidence="6 17" id="KW-0472">Membrane</keyword>
<evidence type="ECO:0000256" key="9">
    <source>
        <dbReference type="ARBA" id="ARBA00047863"/>
    </source>
</evidence>
<comment type="catalytic activity">
    <reaction evidence="7">
        <text>12-hexadecanoyloxy-octadecanoate + H2O = 12-hydroxyoctadecanoate + hexadecanoate + H(+)</text>
        <dbReference type="Rhea" id="RHEA:52056"/>
        <dbReference type="ChEBI" id="CHEBI:7896"/>
        <dbReference type="ChEBI" id="CHEBI:15377"/>
        <dbReference type="ChEBI" id="CHEBI:15378"/>
        <dbReference type="ChEBI" id="CHEBI:83677"/>
        <dbReference type="ChEBI" id="CHEBI:84201"/>
    </reaction>
    <physiologicalReaction direction="left-to-right" evidence="7">
        <dbReference type="Rhea" id="RHEA:52057"/>
    </physiologicalReaction>
</comment>
<comment type="catalytic activity">
    <reaction evidence="14">
        <text>13-(9Z-octadecenoyloxy)-octadecanoate + H2O = 13-hydroxy-octadecanoate + (9Z)-octadecenoate + H(+)</text>
        <dbReference type="Rhea" id="RHEA:52064"/>
        <dbReference type="ChEBI" id="CHEBI:15377"/>
        <dbReference type="ChEBI" id="CHEBI:15378"/>
        <dbReference type="ChEBI" id="CHEBI:30823"/>
        <dbReference type="ChEBI" id="CHEBI:136303"/>
        <dbReference type="ChEBI" id="CHEBI:136304"/>
    </reaction>
    <physiologicalReaction direction="left-to-right" evidence="14">
        <dbReference type="Rhea" id="RHEA:52065"/>
    </physiologicalReaction>
</comment>
<comment type="catalytic activity">
    <reaction evidence="15">
        <text>13-(9Z-hexadecenoyloxy)-octadecanoate + H2O = 13-hydroxy-octadecanoate + (9Z)-hexadecenoate + H(+)</text>
        <dbReference type="Rhea" id="RHEA:52076"/>
        <dbReference type="ChEBI" id="CHEBI:15377"/>
        <dbReference type="ChEBI" id="CHEBI:15378"/>
        <dbReference type="ChEBI" id="CHEBI:32372"/>
        <dbReference type="ChEBI" id="CHEBI:136304"/>
        <dbReference type="ChEBI" id="CHEBI:136315"/>
    </reaction>
    <physiologicalReaction direction="left-to-right" evidence="15">
        <dbReference type="Rhea" id="RHEA:52077"/>
    </physiologicalReaction>
</comment>
<keyword evidence="4 17" id="KW-0812">Transmembrane</keyword>
<dbReference type="Proteomes" id="UP000037510">
    <property type="component" value="Unassembled WGS sequence"/>
</dbReference>
<evidence type="ECO:0000256" key="7">
    <source>
        <dbReference type="ARBA" id="ARBA00047368"/>
    </source>
</evidence>
<comment type="subcellular location">
    <subcellularLocation>
        <location evidence="2">Endomembrane system</location>
        <topology evidence="2">Multi-pass membrane protein</topology>
    </subcellularLocation>
</comment>
<evidence type="ECO:0000313" key="19">
    <source>
        <dbReference type="Proteomes" id="UP000037510"/>
    </source>
</evidence>
<comment type="catalytic activity">
    <reaction evidence="13">
        <text>9-octadecanoyloxy-octadecanoate + H2O = 9-hydroxy-octadecanoate + octadecanoate + H(+)</text>
        <dbReference type="Rhea" id="RHEA:52096"/>
        <dbReference type="ChEBI" id="CHEBI:15377"/>
        <dbReference type="ChEBI" id="CHEBI:15378"/>
        <dbReference type="ChEBI" id="CHEBI:25629"/>
        <dbReference type="ChEBI" id="CHEBI:136286"/>
        <dbReference type="ChEBI" id="CHEBI:136373"/>
    </reaction>
    <physiologicalReaction direction="left-to-right" evidence="13">
        <dbReference type="Rhea" id="RHEA:52097"/>
    </physiologicalReaction>
</comment>
<feature type="transmembrane region" description="Helical" evidence="17">
    <location>
        <begin position="20"/>
        <end position="44"/>
    </location>
</feature>
<comment type="caution">
    <text evidence="18">The sequence shown here is derived from an EMBL/GenBank/DDBJ whole genome shotgun (WGS) entry which is preliminary data.</text>
</comment>
<feature type="non-terminal residue" evidence="18">
    <location>
        <position position="112"/>
    </location>
</feature>
<dbReference type="Pfam" id="PF04750">
    <property type="entry name" value="Far-17a_AIG1"/>
    <property type="match status" value="1"/>
</dbReference>
<evidence type="ECO:0000256" key="6">
    <source>
        <dbReference type="ARBA" id="ARBA00023136"/>
    </source>
</evidence>
<evidence type="ECO:0000256" key="14">
    <source>
        <dbReference type="ARBA" id="ARBA00049296"/>
    </source>
</evidence>
<comment type="catalytic activity">
    <reaction evidence="8">
        <text>13-octadecanoyloxy-octadecanoate + H2O = 13-hydroxy-octadecanoate + octadecanoate + H(+)</text>
        <dbReference type="Rhea" id="RHEA:52084"/>
        <dbReference type="ChEBI" id="CHEBI:15377"/>
        <dbReference type="ChEBI" id="CHEBI:15378"/>
        <dbReference type="ChEBI" id="CHEBI:25629"/>
        <dbReference type="ChEBI" id="CHEBI:136304"/>
        <dbReference type="ChEBI" id="CHEBI:136335"/>
    </reaction>
    <physiologicalReaction direction="left-to-right" evidence="8">
        <dbReference type="Rhea" id="RHEA:52085"/>
    </physiologicalReaction>
</comment>